<feature type="region of interest" description="Disordered" evidence="1">
    <location>
        <begin position="1"/>
        <end position="65"/>
    </location>
</feature>
<evidence type="ECO:0000313" key="3">
    <source>
        <dbReference type="EMBL" id="GGT20716.1"/>
    </source>
</evidence>
<evidence type="ECO:0000256" key="2">
    <source>
        <dbReference type="SAM" id="Phobius"/>
    </source>
</evidence>
<gene>
    <name evidence="3" type="ORF">GCM10014713_11990</name>
</gene>
<feature type="transmembrane region" description="Helical" evidence="2">
    <location>
        <begin position="68"/>
        <end position="89"/>
    </location>
</feature>
<keyword evidence="2" id="KW-0812">Transmembrane</keyword>
<proteinExistence type="predicted"/>
<protein>
    <submittedName>
        <fullName evidence="3">Uncharacterized protein</fullName>
    </submittedName>
</protein>
<name>A0A918GZQ3_9ACTN</name>
<keyword evidence="2" id="KW-0472">Membrane</keyword>
<evidence type="ECO:0000256" key="1">
    <source>
        <dbReference type="SAM" id="MobiDB-lite"/>
    </source>
</evidence>
<keyword evidence="2" id="KW-1133">Transmembrane helix</keyword>
<accession>A0A918GZQ3</accession>
<dbReference type="EMBL" id="BMQQ01000003">
    <property type="protein sequence ID" value="GGT20716.1"/>
    <property type="molecule type" value="Genomic_DNA"/>
</dbReference>
<organism evidence="3 4">
    <name type="scientific">Streptomyces purpureus</name>
    <dbReference type="NCBI Taxonomy" id="1951"/>
    <lineage>
        <taxon>Bacteria</taxon>
        <taxon>Bacillati</taxon>
        <taxon>Actinomycetota</taxon>
        <taxon>Actinomycetes</taxon>
        <taxon>Kitasatosporales</taxon>
        <taxon>Streptomycetaceae</taxon>
        <taxon>Streptomyces</taxon>
    </lineage>
</organism>
<evidence type="ECO:0000313" key="4">
    <source>
        <dbReference type="Proteomes" id="UP000619486"/>
    </source>
</evidence>
<sequence>MPVRPSAPEDPVGTRTATEEDREEQPDATAEAVPEREETPAVSPPATAPAAARAHLPRTVATPSDRQVPVLTLGAGLTMVGLGIGFLGVRLRRR</sequence>
<dbReference type="AlphaFoldDB" id="A0A918GZQ3"/>
<reference evidence="3" key="2">
    <citation type="submission" date="2020-09" db="EMBL/GenBank/DDBJ databases">
        <authorList>
            <person name="Sun Q."/>
            <person name="Ohkuma M."/>
        </authorList>
    </citation>
    <scope>NUCLEOTIDE SEQUENCE</scope>
    <source>
        <strain evidence="3">JCM 3172</strain>
    </source>
</reference>
<dbReference type="Proteomes" id="UP000619486">
    <property type="component" value="Unassembled WGS sequence"/>
</dbReference>
<keyword evidence="4" id="KW-1185">Reference proteome</keyword>
<comment type="caution">
    <text evidence="3">The sequence shown here is derived from an EMBL/GenBank/DDBJ whole genome shotgun (WGS) entry which is preliminary data.</text>
</comment>
<reference evidence="3" key="1">
    <citation type="journal article" date="2014" name="Int. J. Syst. Evol. Microbiol.">
        <title>Complete genome sequence of Corynebacterium casei LMG S-19264T (=DSM 44701T), isolated from a smear-ripened cheese.</title>
        <authorList>
            <consortium name="US DOE Joint Genome Institute (JGI-PGF)"/>
            <person name="Walter F."/>
            <person name="Albersmeier A."/>
            <person name="Kalinowski J."/>
            <person name="Ruckert C."/>
        </authorList>
    </citation>
    <scope>NUCLEOTIDE SEQUENCE</scope>
    <source>
        <strain evidence="3">JCM 3172</strain>
    </source>
</reference>